<reference evidence="3" key="1">
    <citation type="submission" date="2020-03" db="EMBL/GenBank/DDBJ databases">
        <title>Site-based positive gene gene selection in Geosmithia morbida across the United States reveals a broad range of putative effectors and factors for local host and environmental adapation.</title>
        <authorList>
            <person name="Onufrak A."/>
            <person name="Murdoch R.W."/>
            <person name="Gazis R."/>
            <person name="Huff M."/>
            <person name="Staton M."/>
            <person name="Klingeman W."/>
            <person name="Hadziabdic D."/>
        </authorList>
    </citation>
    <scope>NUCLEOTIDE SEQUENCE</scope>
    <source>
        <strain evidence="3">1262</strain>
    </source>
</reference>
<dbReference type="InterPro" id="IPR004879">
    <property type="entry name" value="Ssp411-like_TRX"/>
</dbReference>
<dbReference type="GeneID" id="55971288"/>
<feature type="domain" description="Spermatogenesis-associated protein 20-like TRX" evidence="2">
    <location>
        <begin position="35"/>
        <end position="204"/>
    </location>
</feature>
<accession>A0A9P4Z0I2</accession>
<name>A0A9P4Z0I2_9HYPO</name>
<evidence type="ECO:0000313" key="4">
    <source>
        <dbReference type="Proteomes" id="UP000749293"/>
    </source>
</evidence>
<dbReference type="CDD" id="cd02955">
    <property type="entry name" value="SSP411"/>
    <property type="match status" value="1"/>
</dbReference>
<proteinExistence type="predicted"/>
<organism evidence="3 4">
    <name type="scientific">Geosmithia morbida</name>
    <dbReference type="NCBI Taxonomy" id="1094350"/>
    <lineage>
        <taxon>Eukaryota</taxon>
        <taxon>Fungi</taxon>
        <taxon>Dikarya</taxon>
        <taxon>Ascomycota</taxon>
        <taxon>Pezizomycotina</taxon>
        <taxon>Sordariomycetes</taxon>
        <taxon>Hypocreomycetidae</taxon>
        <taxon>Hypocreales</taxon>
        <taxon>Bionectriaceae</taxon>
        <taxon>Geosmithia</taxon>
    </lineage>
</organism>
<dbReference type="Pfam" id="PF03190">
    <property type="entry name" value="Thioredox_DsbH"/>
    <property type="match status" value="1"/>
</dbReference>
<dbReference type="EMBL" id="JAANYQ010000004">
    <property type="protein sequence ID" value="KAF4124394.1"/>
    <property type="molecule type" value="Genomic_DNA"/>
</dbReference>
<dbReference type="AlphaFoldDB" id="A0A9P4Z0I2"/>
<dbReference type="SUPFAM" id="SSF52833">
    <property type="entry name" value="Thioredoxin-like"/>
    <property type="match status" value="1"/>
</dbReference>
<feature type="region of interest" description="Disordered" evidence="1">
    <location>
        <begin position="1"/>
        <end position="31"/>
    </location>
</feature>
<dbReference type="RefSeq" id="XP_035323046.1">
    <property type="nucleotide sequence ID" value="XM_035467034.1"/>
</dbReference>
<dbReference type="GO" id="GO:0005975">
    <property type="term" value="P:carbohydrate metabolic process"/>
    <property type="evidence" value="ECO:0007669"/>
    <property type="project" value="InterPro"/>
</dbReference>
<sequence>MVASELTASARAMGMAPGQSDGTAPANTPVEPLQNRAGDSLSPFVRSLAGSPVAWQQLDNASVERAKKEHKLIFLHIGYKACYYCRLMAQESFSNPECASILSEHFIPIAVDRDERPDLDAIYMNYVQAVSSSGGWPLNLFLTPNLEPVFGGTYWPGQSSARRTATETGDDIPDFLDVVKKMRNIWRNHEARCRKEATDTVDQLKNFAAEGRLNTLGHAEPAPSSDLGAKTRPVVLGEVDLDQLEEAYAHIAGTFDPVYGGFGLAPKFVTPPKLIFLMHLSQFPQPVQDVVGESECAKALEMALTTLRQVRNSALRDHVGGTGFCRFSVTADWTVPNFEKLVVDNALLLSLYLEAWKVSGAKEDSEFFDVVTELADYLSSPPITLPDGAFASSEAAHSYAKKGDMDTQEGAYYLWTRREFDSIVETLGPNVSQVVAAHYGVQGGGNVNEAHDPNDDFINQNILCIRRTADDLSRHYGIPVSTVEEYIKSARSVLKERRDRDRPRPELDDKVVTGWNGLVISALAQTGTALAQLCPEKSARYIQAASKAAAFIRSQLWDKSSKTLSRIWRHGKSGEGFADDYAYLVLGLIDLFYATGDETILEFADIVQKTQISLFSDPEGGYYSTTASAPHTIIRLKDGMDTSLPSTNTVSVSNLFRLGQVLKDAKYTDLARETINVFEVEMIQHPWLFPGLLSGVVTARLGLDDKGAVDVKYATTREKA</sequence>
<dbReference type="Gene3D" id="1.50.10.10">
    <property type="match status" value="1"/>
</dbReference>
<dbReference type="InterPro" id="IPR036249">
    <property type="entry name" value="Thioredoxin-like_sf"/>
</dbReference>
<evidence type="ECO:0000259" key="2">
    <source>
        <dbReference type="Pfam" id="PF03190"/>
    </source>
</evidence>
<dbReference type="OrthoDB" id="1923667at2759"/>
<protein>
    <submittedName>
        <fullName evidence="3">Conserved protein YyaL, SSP411 family</fullName>
    </submittedName>
</protein>
<evidence type="ECO:0000313" key="3">
    <source>
        <dbReference type="EMBL" id="KAF4124394.1"/>
    </source>
</evidence>
<dbReference type="PIRSF" id="PIRSF006402">
    <property type="entry name" value="UCP006402_thioredoxin"/>
    <property type="match status" value="1"/>
</dbReference>
<dbReference type="PANTHER" id="PTHR42899:SF1">
    <property type="entry name" value="SPERMATOGENESIS-ASSOCIATED PROTEIN 20"/>
    <property type="match status" value="1"/>
</dbReference>
<keyword evidence="4" id="KW-1185">Reference proteome</keyword>
<gene>
    <name evidence="3" type="ORF">GMORB2_5060</name>
</gene>
<evidence type="ECO:0000256" key="1">
    <source>
        <dbReference type="SAM" id="MobiDB-lite"/>
    </source>
</evidence>
<dbReference type="InterPro" id="IPR012341">
    <property type="entry name" value="6hp_glycosidase-like_sf"/>
</dbReference>
<comment type="caution">
    <text evidence="3">The sequence shown here is derived from an EMBL/GenBank/DDBJ whole genome shotgun (WGS) entry which is preliminary data.</text>
</comment>
<dbReference type="InterPro" id="IPR024705">
    <property type="entry name" value="Ssp411"/>
</dbReference>
<dbReference type="InterPro" id="IPR008928">
    <property type="entry name" value="6-hairpin_glycosidase_sf"/>
</dbReference>
<dbReference type="GO" id="GO:0003824">
    <property type="term" value="F:catalytic activity"/>
    <property type="evidence" value="ECO:0007669"/>
    <property type="project" value="UniProtKB-ARBA"/>
</dbReference>
<dbReference type="Gene3D" id="3.40.30.10">
    <property type="entry name" value="Glutaredoxin"/>
    <property type="match status" value="1"/>
</dbReference>
<dbReference type="PANTHER" id="PTHR42899">
    <property type="entry name" value="SPERMATOGENESIS-ASSOCIATED PROTEIN 20"/>
    <property type="match status" value="1"/>
</dbReference>
<dbReference type="Proteomes" id="UP000749293">
    <property type="component" value="Unassembled WGS sequence"/>
</dbReference>
<dbReference type="SUPFAM" id="SSF48208">
    <property type="entry name" value="Six-hairpin glycosidases"/>
    <property type="match status" value="1"/>
</dbReference>